<dbReference type="NCBIfam" id="TIGR00229">
    <property type="entry name" value="sensory_box"/>
    <property type="match status" value="1"/>
</dbReference>
<evidence type="ECO:0000259" key="1">
    <source>
        <dbReference type="PROSITE" id="PS50112"/>
    </source>
</evidence>
<dbReference type="Gene3D" id="3.30.70.270">
    <property type="match status" value="1"/>
</dbReference>
<dbReference type="EMBL" id="JBHRXZ010000022">
    <property type="protein sequence ID" value="MFC3608006.1"/>
    <property type="molecule type" value="Genomic_DNA"/>
</dbReference>
<dbReference type="InterPro" id="IPR000160">
    <property type="entry name" value="GGDEF_dom"/>
</dbReference>
<accession>A0ABV7T6Q8</accession>
<dbReference type="InterPro" id="IPR043128">
    <property type="entry name" value="Rev_trsase/Diguanyl_cyclase"/>
</dbReference>
<dbReference type="InterPro" id="IPR001610">
    <property type="entry name" value="PAC"/>
</dbReference>
<dbReference type="SUPFAM" id="SSF55785">
    <property type="entry name" value="PYP-like sensor domain (PAS domain)"/>
    <property type="match status" value="1"/>
</dbReference>
<dbReference type="InterPro" id="IPR029787">
    <property type="entry name" value="Nucleotide_cyclase"/>
</dbReference>
<dbReference type="Gene3D" id="3.30.450.20">
    <property type="entry name" value="PAS domain"/>
    <property type="match status" value="1"/>
</dbReference>
<dbReference type="InterPro" id="IPR035965">
    <property type="entry name" value="PAS-like_dom_sf"/>
</dbReference>
<dbReference type="PROSITE" id="PS50887">
    <property type="entry name" value="GGDEF"/>
    <property type="match status" value="1"/>
</dbReference>
<dbReference type="CDD" id="cd01949">
    <property type="entry name" value="GGDEF"/>
    <property type="match status" value="1"/>
</dbReference>
<sequence>MHAKLLRLCLGYCLLALAWVLTSDLLLAHWVEDPVTGEHLQLVKGSGFILFTALLLYLLGRHYLAALEAQQAARREHETYLRNAAAVFESTQEGVVVTDAEQRIIHVNPALCTITGYSEADVIGQTPRLFCSGRHDAAFYRIMWNALRDQHCWSGEIWNRRKSGEIYPQWQNIRAIHDEQGEVSHYVAVFSDITLLKRSQEEITHLAHYDQLLDLPNRLLFIERTRQELERSTSGQGQTGGALLLIDLDHFKDINESLGHNLGDSLLKLVAERLRLHQQDEMTLARLGGDEFALLCQGYTAERAAALALRLLDCLDPPFSLCGQELFISASIGIVFYPNDAQDVEQLLRNADSALFKAKGSGRSTYAFYSQDLTNQARQRVELGTALRQALEQRQLVAYYQPVHCLRDGRIIGFEALVRWDHPDHGLISPAAFIPAAEESGLISSIDRWMLQQACRQIRGWLDSGRSLDFVAVNISSRLFTRGELDLHVSQVLAESRLEPGYLMLEITESAVMEDADAAMIILDRLRELGVRLAIDDFGTGYSSLARLKRMRVHKLKIDQGFVRGLPHDPENAAITRSVIGLAHNLGLSVVAEGVETAEQAAFLLEEGCDLGQGFGFGRPCAPERIEWDLERMHYGQTRLALP</sequence>
<comment type="caution">
    <text evidence="5">The sequence shown here is derived from an EMBL/GenBank/DDBJ whole genome shotgun (WGS) entry which is preliminary data.</text>
</comment>
<dbReference type="PROSITE" id="PS50883">
    <property type="entry name" value="EAL"/>
    <property type="match status" value="1"/>
</dbReference>
<dbReference type="CDD" id="cd00130">
    <property type="entry name" value="PAS"/>
    <property type="match status" value="1"/>
</dbReference>
<dbReference type="Pfam" id="PF00563">
    <property type="entry name" value="EAL"/>
    <property type="match status" value="1"/>
</dbReference>
<dbReference type="Proteomes" id="UP001595630">
    <property type="component" value="Unassembled WGS sequence"/>
</dbReference>
<keyword evidence="6" id="KW-1185">Reference proteome</keyword>
<dbReference type="SMART" id="SM00086">
    <property type="entry name" value="PAC"/>
    <property type="match status" value="1"/>
</dbReference>
<dbReference type="Gene3D" id="3.20.20.450">
    <property type="entry name" value="EAL domain"/>
    <property type="match status" value="1"/>
</dbReference>
<dbReference type="SUPFAM" id="SSF141868">
    <property type="entry name" value="EAL domain-like"/>
    <property type="match status" value="1"/>
</dbReference>
<protein>
    <submittedName>
        <fullName evidence="5">Bifunctional diguanylate cyclase/phosphodiesterase</fullName>
    </submittedName>
</protein>
<dbReference type="SMART" id="SM00052">
    <property type="entry name" value="EAL"/>
    <property type="match status" value="1"/>
</dbReference>
<dbReference type="RefSeq" id="WP_386364166.1">
    <property type="nucleotide sequence ID" value="NZ_JBHRXZ010000022.1"/>
</dbReference>
<dbReference type="InterPro" id="IPR052155">
    <property type="entry name" value="Biofilm_reg_signaling"/>
</dbReference>
<evidence type="ECO:0000313" key="5">
    <source>
        <dbReference type="EMBL" id="MFC3608006.1"/>
    </source>
</evidence>
<dbReference type="InterPro" id="IPR000700">
    <property type="entry name" value="PAS-assoc_C"/>
</dbReference>
<dbReference type="CDD" id="cd01948">
    <property type="entry name" value="EAL"/>
    <property type="match status" value="1"/>
</dbReference>
<dbReference type="InterPro" id="IPR001633">
    <property type="entry name" value="EAL_dom"/>
</dbReference>
<evidence type="ECO:0000259" key="4">
    <source>
        <dbReference type="PROSITE" id="PS50887"/>
    </source>
</evidence>
<dbReference type="SUPFAM" id="SSF55073">
    <property type="entry name" value="Nucleotide cyclase"/>
    <property type="match status" value="1"/>
</dbReference>
<dbReference type="PROSITE" id="PS50112">
    <property type="entry name" value="PAS"/>
    <property type="match status" value="1"/>
</dbReference>
<dbReference type="InterPro" id="IPR000014">
    <property type="entry name" value="PAS"/>
</dbReference>
<dbReference type="SMART" id="SM00267">
    <property type="entry name" value="GGDEF"/>
    <property type="match status" value="1"/>
</dbReference>
<dbReference type="PROSITE" id="PS50113">
    <property type="entry name" value="PAC"/>
    <property type="match status" value="1"/>
</dbReference>
<feature type="domain" description="GGDEF" evidence="4">
    <location>
        <begin position="239"/>
        <end position="371"/>
    </location>
</feature>
<dbReference type="Pfam" id="PF13426">
    <property type="entry name" value="PAS_9"/>
    <property type="match status" value="1"/>
</dbReference>
<evidence type="ECO:0000313" key="6">
    <source>
        <dbReference type="Proteomes" id="UP001595630"/>
    </source>
</evidence>
<proteinExistence type="predicted"/>
<dbReference type="PANTHER" id="PTHR44757">
    <property type="entry name" value="DIGUANYLATE CYCLASE DGCP"/>
    <property type="match status" value="1"/>
</dbReference>
<name>A0ABV7T6Q8_9GAMM</name>
<dbReference type="Pfam" id="PF00990">
    <property type="entry name" value="GGDEF"/>
    <property type="match status" value="1"/>
</dbReference>
<reference evidence="6" key="1">
    <citation type="journal article" date="2019" name="Int. J. Syst. Evol. Microbiol.">
        <title>The Global Catalogue of Microorganisms (GCM) 10K type strain sequencing project: providing services to taxonomists for standard genome sequencing and annotation.</title>
        <authorList>
            <consortium name="The Broad Institute Genomics Platform"/>
            <consortium name="The Broad Institute Genome Sequencing Center for Infectious Disease"/>
            <person name="Wu L."/>
            <person name="Ma J."/>
        </authorList>
    </citation>
    <scope>NUCLEOTIDE SEQUENCE [LARGE SCALE GENOMIC DNA]</scope>
    <source>
        <strain evidence="6">KCTC 42447</strain>
    </source>
</reference>
<dbReference type="SMART" id="SM00091">
    <property type="entry name" value="PAS"/>
    <property type="match status" value="1"/>
</dbReference>
<dbReference type="NCBIfam" id="TIGR00254">
    <property type="entry name" value="GGDEF"/>
    <property type="match status" value="1"/>
</dbReference>
<evidence type="ECO:0000259" key="2">
    <source>
        <dbReference type="PROSITE" id="PS50113"/>
    </source>
</evidence>
<dbReference type="InterPro" id="IPR035919">
    <property type="entry name" value="EAL_sf"/>
</dbReference>
<dbReference type="PANTHER" id="PTHR44757:SF2">
    <property type="entry name" value="BIOFILM ARCHITECTURE MAINTENANCE PROTEIN MBAA"/>
    <property type="match status" value="1"/>
</dbReference>
<gene>
    <name evidence="5" type="ORF">ACFOMF_09480</name>
</gene>
<feature type="domain" description="PAS" evidence="1">
    <location>
        <begin position="87"/>
        <end position="126"/>
    </location>
</feature>
<feature type="domain" description="EAL" evidence="3">
    <location>
        <begin position="380"/>
        <end position="634"/>
    </location>
</feature>
<organism evidence="5 6">
    <name type="scientific">Stutzerimonas tarimensis</name>
    <dbReference type="NCBI Taxonomy" id="1507735"/>
    <lineage>
        <taxon>Bacteria</taxon>
        <taxon>Pseudomonadati</taxon>
        <taxon>Pseudomonadota</taxon>
        <taxon>Gammaproteobacteria</taxon>
        <taxon>Pseudomonadales</taxon>
        <taxon>Pseudomonadaceae</taxon>
        <taxon>Stutzerimonas</taxon>
    </lineage>
</organism>
<feature type="domain" description="PAC" evidence="2">
    <location>
        <begin position="153"/>
        <end position="205"/>
    </location>
</feature>
<evidence type="ECO:0000259" key="3">
    <source>
        <dbReference type="PROSITE" id="PS50883"/>
    </source>
</evidence>